<feature type="compositionally biased region" description="Polar residues" evidence="1">
    <location>
        <begin position="74"/>
        <end position="83"/>
    </location>
</feature>
<dbReference type="RefSeq" id="WP_019344982.1">
    <property type="nucleotide sequence ID" value="NZ_AGSZ01000216.1"/>
</dbReference>
<evidence type="ECO:0000313" key="8">
    <source>
        <dbReference type="Proteomes" id="UP000182227"/>
    </source>
</evidence>
<protein>
    <recommendedName>
        <fullName evidence="10">ESAT-6-like protein</fullName>
    </recommendedName>
</protein>
<evidence type="ECO:0000313" key="6">
    <source>
        <dbReference type="Proteomes" id="UP000037594"/>
    </source>
</evidence>
<dbReference type="Proteomes" id="UP000182227">
    <property type="component" value="Unassembled WGS sequence"/>
</dbReference>
<dbReference type="Proteomes" id="UP000193811">
    <property type="component" value="Unassembled WGS sequence"/>
</dbReference>
<keyword evidence="9" id="KW-1185">Reference proteome</keyword>
<dbReference type="OrthoDB" id="4626780at2"/>
<evidence type="ECO:0000313" key="2">
    <source>
        <dbReference type="EMBL" id="CQD22880.1"/>
    </source>
</evidence>
<accession>A0A0J8U0L4</accession>
<dbReference type="EMBL" id="LFOD01000034">
    <property type="protein sequence ID" value="KMV15178.1"/>
    <property type="molecule type" value="Genomic_DNA"/>
</dbReference>
<reference evidence="5 9" key="3">
    <citation type="submission" date="2016-01" db="EMBL/GenBank/DDBJ databases">
        <title>The new phylogeny of the genus Mycobacterium.</title>
        <authorList>
            <person name="Tarcisio F."/>
            <person name="Conor M."/>
            <person name="Antonella G."/>
            <person name="Elisabetta G."/>
            <person name="Giulia F.S."/>
            <person name="Sara T."/>
            <person name="Anna F."/>
            <person name="Clotilde B."/>
            <person name="Roberto B."/>
            <person name="Veronica D.S."/>
            <person name="Fabio R."/>
            <person name="Monica P."/>
            <person name="Olivier J."/>
            <person name="Enrico T."/>
            <person name="Nicola S."/>
        </authorList>
    </citation>
    <scope>NUCLEOTIDE SEQUENCE [LARGE SCALE GENOMIC DNA]</scope>
    <source>
        <strain evidence="5 9">CCUG 50187</strain>
    </source>
</reference>
<dbReference type="EMBL" id="CTEF01000005">
    <property type="protein sequence ID" value="CQD22880.1"/>
    <property type="molecule type" value="Genomic_DNA"/>
</dbReference>
<evidence type="ECO:0008006" key="10">
    <source>
        <dbReference type="Google" id="ProtNLM"/>
    </source>
</evidence>
<proteinExistence type="predicted"/>
<gene>
    <name evidence="4" type="ORF">A5726_22660</name>
    <name evidence="3" type="ORF">ACT17_26345</name>
    <name evidence="5" type="ORF">AWB98_13385</name>
    <name evidence="2" type="ORF">BN970_05447</name>
</gene>
<name>A0A0J8U0L4_9MYCO</name>
<evidence type="ECO:0000313" key="5">
    <source>
        <dbReference type="EMBL" id="ORV26855.1"/>
    </source>
</evidence>
<dbReference type="InterPro" id="IPR036689">
    <property type="entry name" value="ESAT-6-like_sf"/>
</dbReference>
<dbReference type="Proteomes" id="UP000093779">
    <property type="component" value="Unassembled WGS sequence"/>
</dbReference>
<dbReference type="EMBL" id="LQOP01000015">
    <property type="protein sequence ID" value="ORV26855.1"/>
    <property type="molecule type" value="Genomic_DNA"/>
</dbReference>
<evidence type="ECO:0000313" key="3">
    <source>
        <dbReference type="EMBL" id="KMV15178.1"/>
    </source>
</evidence>
<dbReference type="SUPFAM" id="SSF140453">
    <property type="entry name" value="EsxAB dimer-like"/>
    <property type="match status" value="1"/>
</dbReference>
<reference evidence="2 8" key="1">
    <citation type="submission" date="2015-03" db="EMBL/GenBank/DDBJ databases">
        <authorList>
            <person name="Murphy D."/>
        </authorList>
    </citation>
    <scope>NUCLEOTIDE SEQUENCE [LARGE SCALE GENOMIC DNA]</scope>
    <source>
        <strain evidence="2 8">D16</strain>
    </source>
</reference>
<reference evidence="3 6" key="2">
    <citation type="submission" date="2015-06" db="EMBL/GenBank/DDBJ databases">
        <title>Genome sequence of Mycobacterium conceptionense strain MLE.</title>
        <authorList>
            <person name="Greninger A.L."/>
            <person name="Cunningham G."/>
            <person name="Chiu C.Y."/>
            <person name="Miller S."/>
        </authorList>
    </citation>
    <scope>NUCLEOTIDE SEQUENCE [LARGE SCALE GENOMIC DNA]</scope>
    <source>
        <strain evidence="3 6">MLE</strain>
    </source>
</reference>
<evidence type="ECO:0000313" key="7">
    <source>
        <dbReference type="Proteomes" id="UP000093779"/>
    </source>
</evidence>
<evidence type="ECO:0000313" key="9">
    <source>
        <dbReference type="Proteomes" id="UP000193811"/>
    </source>
</evidence>
<evidence type="ECO:0000256" key="1">
    <source>
        <dbReference type="SAM" id="MobiDB-lite"/>
    </source>
</evidence>
<dbReference type="PATRIC" id="fig|451644.5.peg.5435"/>
<reference evidence="4 7" key="4">
    <citation type="submission" date="2016-06" db="EMBL/GenBank/DDBJ databases">
        <authorList>
            <person name="Kjaerup R.B."/>
            <person name="Dalgaard T.S."/>
            <person name="Juul-Madsen H.R."/>
        </authorList>
    </citation>
    <scope>NUCLEOTIDE SEQUENCE [LARGE SCALE GENOMIC DNA]</scope>
    <source>
        <strain evidence="4 7">ACS1953</strain>
    </source>
</reference>
<dbReference type="Gene3D" id="1.10.287.1060">
    <property type="entry name" value="ESAT-6-like"/>
    <property type="match status" value="1"/>
</dbReference>
<feature type="compositionally biased region" description="Basic and acidic residues" evidence="1">
    <location>
        <begin position="87"/>
        <end position="96"/>
    </location>
</feature>
<sequence length="96" mass="10408">MDTDSIRYQYGANYASLDDIQGATNNAQAMREEVSQVFAALQGVYEGDAAATLHQKQTQILQQMDAILNEITQTRSGGNQSQEDAAALDRHLAGGF</sequence>
<feature type="region of interest" description="Disordered" evidence="1">
    <location>
        <begin position="74"/>
        <end position="96"/>
    </location>
</feature>
<dbReference type="AlphaFoldDB" id="A0A0J8U0L4"/>
<dbReference type="GeneID" id="44296445"/>
<dbReference type="EMBL" id="LZHX01000083">
    <property type="protein sequence ID" value="OBF14987.1"/>
    <property type="molecule type" value="Genomic_DNA"/>
</dbReference>
<evidence type="ECO:0000313" key="4">
    <source>
        <dbReference type="EMBL" id="OBF14987.1"/>
    </source>
</evidence>
<dbReference type="Proteomes" id="UP000037594">
    <property type="component" value="Unassembled WGS sequence"/>
</dbReference>
<organism evidence="3 6">
    <name type="scientific">Mycolicibacterium conceptionense</name>
    <dbReference type="NCBI Taxonomy" id="451644"/>
    <lineage>
        <taxon>Bacteria</taxon>
        <taxon>Bacillati</taxon>
        <taxon>Actinomycetota</taxon>
        <taxon>Actinomycetes</taxon>
        <taxon>Mycobacteriales</taxon>
        <taxon>Mycobacteriaceae</taxon>
        <taxon>Mycolicibacterium</taxon>
    </lineage>
</organism>